<dbReference type="EMBL" id="PXWG01000051">
    <property type="protein sequence ID" value="PSJ27108.1"/>
    <property type="molecule type" value="Genomic_DNA"/>
</dbReference>
<dbReference type="Pfam" id="PF04993">
    <property type="entry name" value="TfoX_N"/>
    <property type="match status" value="1"/>
</dbReference>
<evidence type="ECO:0000313" key="2">
    <source>
        <dbReference type="EMBL" id="PSJ27108.1"/>
    </source>
</evidence>
<dbReference type="Gene3D" id="3.30.1460.30">
    <property type="entry name" value="YgaC/TfoX-N like chaperone"/>
    <property type="match status" value="1"/>
</dbReference>
<dbReference type="InterPro" id="IPR007076">
    <property type="entry name" value="TfoX_N"/>
</dbReference>
<dbReference type="AlphaFoldDB" id="A0A9X7JNS1"/>
<dbReference type="Proteomes" id="UP000242427">
    <property type="component" value="Unassembled WGS sequence"/>
</dbReference>
<dbReference type="RefSeq" id="WP_106678125.1">
    <property type="nucleotide sequence ID" value="NZ_PXWG01000051.1"/>
</dbReference>
<gene>
    <name evidence="2" type="ORF">B7P34_19440</name>
</gene>
<accession>A0A9X7JNS1</accession>
<protein>
    <recommendedName>
        <fullName evidence="1">TfoX N-terminal domain-containing protein</fullName>
    </recommendedName>
</protein>
<feature type="domain" description="TfoX N-terminal" evidence="1">
    <location>
        <begin position="19"/>
        <end position="100"/>
    </location>
</feature>
<keyword evidence="3" id="KW-1185">Reference proteome</keyword>
<sequence>MAYDEVLAQRVVERLEPEGVVAKKMFGSITCLLGGNTVVSVYEDGLWLRVGPDGMDDALAEPGVRPAVHRGKPADGWVMVAGDVLDDDVLDHWLAIAMDATGELPPK</sequence>
<evidence type="ECO:0000259" key="1">
    <source>
        <dbReference type="Pfam" id="PF04993"/>
    </source>
</evidence>
<dbReference type="SUPFAM" id="SSF159894">
    <property type="entry name" value="YgaC/TfoX-N like"/>
    <property type="match status" value="1"/>
</dbReference>
<name>A0A9X7JNS1_9ACTN</name>
<reference evidence="2 3" key="1">
    <citation type="submission" date="2018-03" db="EMBL/GenBank/DDBJ databases">
        <title>Chitinolytic properties of Streptosporangium nondiastaticum TBG75A20.</title>
        <authorList>
            <person name="Gayathri V."/>
            <person name="Shiburaj S."/>
        </authorList>
    </citation>
    <scope>NUCLEOTIDE SEQUENCE [LARGE SCALE GENOMIC DNA]</scope>
    <source>
        <strain evidence="2 3">TBG75A20</strain>
    </source>
</reference>
<evidence type="ECO:0000313" key="3">
    <source>
        <dbReference type="Proteomes" id="UP000242427"/>
    </source>
</evidence>
<dbReference type="OrthoDB" id="214902at2"/>
<proteinExistence type="predicted"/>
<comment type="caution">
    <text evidence="2">The sequence shown here is derived from an EMBL/GenBank/DDBJ whole genome shotgun (WGS) entry which is preliminary data.</text>
</comment>
<organism evidence="2 3">
    <name type="scientific">Streptosporangium nondiastaticum</name>
    <dbReference type="NCBI Taxonomy" id="35764"/>
    <lineage>
        <taxon>Bacteria</taxon>
        <taxon>Bacillati</taxon>
        <taxon>Actinomycetota</taxon>
        <taxon>Actinomycetes</taxon>
        <taxon>Streptosporangiales</taxon>
        <taxon>Streptosporangiaceae</taxon>
        <taxon>Streptosporangium</taxon>
    </lineage>
</organism>